<dbReference type="WBParaSite" id="TCONS_00007204.p1">
    <property type="protein sequence ID" value="TCONS_00007204.p1"/>
    <property type="gene ID" value="XLOC_005254"/>
</dbReference>
<dbReference type="PANTHER" id="PTHR20982:SF3">
    <property type="entry name" value="MITOCHONDRIAL RIBOSOME RECYCLING FACTOR PSEUDO 1"/>
    <property type="match status" value="1"/>
</dbReference>
<evidence type="ECO:0000313" key="6">
    <source>
        <dbReference type="Proteomes" id="UP000035681"/>
    </source>
</evidence>
<protein>
    <recommendedName>
        <fullName evidence="2">Ribosome-recycling factor, mitochondrial</fullName>
    </recommendedName>
    <alternativeName>
        <fullName evidence="4">Ribosome-releasing factor, mitochondrial</fullName>
    </alternativeName>
</protein>
<feature type="domain" description="Ribosome recycling factor" evidence="5">
    <location>
        <begin position="86"/>
        <end position="244"/>
    </location>
</feature>
<evidence type="ECO:0000256" key="4">
    <source>
        <dbReference type="ARBA" id="ARBA00033107"/>
    </source>
</evidence>
<dbReference type="FunFam" id="3.30.1360.40:FF:000001">
    <property type="entry name" value="Ribosome-recycling factor"/>
    <property type="match status" value="1"/>
</dbReference>
<name>A0A0K0EKX0_STRER</name>
<dbReference type="GO" id="GO:0043023">
    <property type="term" value="F:ribosomal large subunit binding"/>
    <property type="evidence" value="ECO:0007669"/>
    <property type="project" value="TreeGrafter"/>
</dbReference>
<dbReference type="Pfam" id="PF01765">
    <property type="entry name" value="RRF"/>
    <property type="match status" value="1"/>
</dbReference>
<dbReference type="GO" id="GO:0006412">
    <property type="term" value="P:translation"/>
    <property type="evidence" value="ECO:0007669"/>
    <property type="project" value="UniProtKB-KW"/>
</dbReference>
<dbReference type="Gene3D" id="1.10.132.20">
    <property type="entry name" value="Ribosome-recycling factor"/>
    <property type="match status" value="1"/>
</dbReference>
<evidence type="ECO:0000256" key="1">
    <source>
        <dbReference type="ARBA" id="ARBA00005912"/>
    </source>
</evidence>
<accession>A0A0K0EKX0</accession>
<dbReference type="InterPro" id="IPR036191">
    <property type="entry name" value="RRF_sf"/>
</dbReference>
<dbReference type="InterPro" id="IPR023584">
    <property type="entry name" value="Ribosome_recyc_fac_dom"/>
</dbReference>
<evidence type="ECO:0000259" key="5">
    <source>
        <dbReference type="Pfam" id="PF01765"/>
    </source>
</evidence>
<dbReference type="Gene3D" id="3.30.1360.40">
    <property type="match status" value="1"/>
</dbReference>
<organism evidence="7">
    <name type="scientific">Strongyloides stercoralis</name>
    <name type="common">Threadworm</name>
    <dbReference type="NCBI Taxonomy" id="6248"/>
    <lineage>
        <taxon>Eukaryota</taxon>
        <taxon>Metazoa</taxon>
        <taxon>Ecdysozoa</taxon>
        <taxon>Nematoda</taxon>
        <taxon>Chromadorea</taxon>
        <taxon>Rhabditida</taxon>
        <taxon>Tylenchina</taxon>
        <taxon>Panagrolaimomorpha</taxon>
        <taxon>Strongyloidoidea</taxon>
        <taxon>Strongyloididae</taxon>
        <taxon>Strongyloides</taxon>
    </lineage>
</organism>
<evidence type="ECO:0000256" key="3">
    <source>
        <dbReference type="ARBA" id="ARBA00022917"/>
    </source>
</evidence>
<dbReference type="STRING" id="6248.A0A0K0EKX0"/>
<dbReference type="PANTHER" id="PTHR20982">
    <property type="entry name" value="RIBOSOME RECYCLING FACTOR"/>
    <property type="match status" value="1"/>
</dbReference>
<dbReference type="Proteomes" id="UP000035681">
    <property type="component" value="Unplaced"/>
</dbReference>
<keyword evidence="6" id="KW-1185">Reference proteome</keyword>
<dbReference type="GO" id="GO:0005739">
    <property type="term" value="C:mitochondrion"/>
    <property type="evidence" value="ECO:0007669"/>
    <property type="project" value="TreeGrafter"/>
</dbReference>
<dbReference type="WBParaSite" id="SSTP_0001011400.1">
    <property type="protein sequence ID" value="SSTP_0001011400.1"/>
    <property type="gene ID" value="SSTP_0001011400"/>
</dbReference>
<dbReference type="SUPFAM" id="SSF55194">
    <property type="entry name" value="Ribosome recycling factor, RRF"/>
    <property type="match status" value="1"/>
</dbReference>
<reference evidence="7" key="1">
    <citation type="submission" date="2015-08" db="UniProtKB">
        <authorList>
            <consortium name="WormBaseParasite"/>
        </authorList>
    </citation>
    <scope>IDENTIFICATION</scope>
</reference>
<comment type="similarity">
    <text evidence="1">Belongs to the RRF family.</text>
</comment>
<evidence type="ECO:0000256" key="2">
    <source>
        <dbReference type="ARBA" id="ARBA00020581"/>
    </source>
</evidence>
<dbReference type="AlphaFoldDB" id="A0A0K0EKX0"/>
<keyword evidence="3" id="KW-0648">Protein biosynthesis</keyword>
<sequence>MIRRFILLSRRVASHNNAIQLLPKTPVINNLQQRNITLSLTLNKVKKGTKSKDSAKEMQHIDTENPILVNAKKEMEELEKSLIDELSRHFSLQIDLRVYEDILVKLDDGTSKKMKHIARVSCKSSNMVMINFADNPETIKSARIALQKSSLNVNPQQEGIVLYIPVPRMTKERREQLANTAKTKVFNEYKKALNEVYIKSDEKSTKTTKTKDDAIKNRTALLAMKKAMENKGMDLIQAKQKALLSEIV</sequence>
<proteinExistence type="inferred from homology"/>
<evidence type="ECO:0000313" key="7">
    <source>
        <dbReference type="WBParaSite" id="SSTP_0001011400.1"/>
    </source>
</evidence>
<dbReference type="InterPro" id="IPR002661">
    <property type="entry name" value="Ribosome_recyc_fac"/>
</dbReference>